<dbReference type="Gene3D" id="3.20.20.80">
    <property type="entry name" value="Glycosidases"/>
    <property type="match status" value="1"/>
</dbReference>
<gene>
    <name evidence="2" type="primary">BGLU4_1</name>
    <name evidence="2" type="ORF">CK203_104755</name>
</gene>
<protein>
    <submittedName>
        <fullName evidence="2">Beta-glucosidase 4</fullName>
    </submittedName>
</protein>
<comment type="caution">
    <text evidence="2">The sequence shown here is derived from an EMBL/GenBank/DDBJ whole genome shotgun (WGS) entry which is preliminary data.</text>
</comment>
<dbReference type="Proteomes" id="UP000288805">
    <property type="component" value="Unassembled WGS sequence"/>
</dbReference>
<feature type="transmembrane region" description="Helical" evidence="1">
    <location>
        <begin position="6"/>
        <end position="23"/>
    </location>
</feature>
<accession>A0A438FC26</accession>
<sequence length="193" mass="21584">MSMTEEFAIVPITIVFFYWRLNYLSYSRGFALKDVQVPPPFGCFMFNVDGYSPGVPGWEFLPCGGGGFCNYAILDVPGYVGMPVVGFEKEIRSLLKKLEARKGRGVKVSGGKRSLRLASHFERELRNLESSVNYNSAPCTMRGKGRSTGDKQGGQIGLVVDCEWAEAFSDKIEDKVAAARRLDFQLGWYFPYT</sequence>
<dbReference type="EMBL" id="QGNW01001054">
    <property type="protein sequence ID" value="RVW57514.1"/>
    <property type="molecule type" value="Genomic_DNA"/>
</dbReference>
<dbReference type="AlphaFoldDB" id="A0A438FC26"/>
<evidence type="ECO:0000313" key="2">
    <source>
        <dbReference type="EMBL" id="RVW57514.1"/>
    </source>
</evidence>
<evidence type="ECO:0000313" key="3">
    <source>
        <dbReference type="Proteomes" id="UP000288805"/>
    </source>
</evidence>
<keyword evidence="1" id="KW-0812">Transmembrane</keyword>
<reference evidence="2 3" key="1">
    <citation type="journal article" date="2018" name="PLoS Genet.">
        <title>Population sequencing reveals clonal diversity and ancestral inbreeding in the grapevine cultivar Chardonnay.</title>
        <authorList>
            <person name="Roach M.J."/>
            <person name="Johnson D.L."/>
            <person name="Bohlmann J."/>
            <person name="van Vuuren H.J."/>
            <person name="Jones S.J."/>
            <person name="Pretorius I.S."/>
            <person name="Schmidt S.A."/>
            <person name="Borneman A.R."/>
        </authorList>
    </citation>
    <scope>NUCLEOTIDE SEQUENCE [LARGE SCALE GENOMIC DNA]</scope>
    <source>
        <strain evidence="3">cv. Chardonnay</strain>
        <tissue evidence="2">Leaf</tissue>
    </source>
</reference>
<evidence type="ECO:0000256" key="1">
    <source>
        <dbReference type="SAM" id="Phobius"/>
    </source>
</evidence>
<proteinExistence type="predicted"/>
<organism evidence="2 3">
    <name type="scientific">Vitis vinifera</name>
    <name type="common">Grape</name>
    <dbReference type="NCBI Taxonomy" id="29760"/>
    <lineage>
        <taxon>Eukaryota</taxon>
        <taxon>Viridiplantae</taxon>
        <taxon>Streptophyta</taxon>
        <taxon>Embryophyta</taxon>
        <taxon>Tracheophyta</taxon>
        <taxon>Spermatophyta</taxon>
        <taxon>Magnoliopsida</taxon>
        <taxon>eudicotyledons</taxon>
        <taxon>Gunneridae</taxon>
        <taxon>Pentapetalae</taxon>
        <taxon>rosids</taxon>
        <taxon>Vitales</taxon>
        <taxon>Vitaceae</taxon>
        <taxon>Viteae</taxon>
        <taxon>Vitis</taxon>
    </lineage>
</organism>
<keyword evidence="1" id="KW-1133">Transmembrane helix</keyword>
<keyword evidence="1" id="KW-0472">Membrane</keyword>
<name>A0A438FC26_VITVI</name>